<sequence length="409" mass="45478">MRCAAGFASNDHAAHEPEYLALVTHSAEKMRQSVRDYIANYSRTSTIGIQDGYRDFDDTTCISTPPKIKLVGILATTNAHNSCDDDTDTHGNERYSEQISAICTADGISYEPWRVPPTRDALERSIQHANERLDVHGILVFYPVSDKLIDIQDDEQKSPRGPSKCNVTGVYYKSLDDYFRDLVSPRKDVEGYHRKALRVKDSECREGEEESIPACSSKVHSDTKLDALEGQYGPIYPCTALAVFRILESFLTDGNSISISDSGANWINKKCFVFANTTMTIINRSEVLGLPLATMLSNQAATIYSVDKDSILKFQPDGKVRREHSSTTVEECVRKSSVIVSGVPSDDFIVPTDWIQDNAIVINVANSSNFDEETLLIEKPGITYVPHVGRVTVAALESNLICLHKNYHL</sequence>
<proteinExistence type="predicted"/>
<dbReference type="PANTHER" id="PTHR48099:SF3">
    <property type="entry name" value="METHYLENETETRAHYDROFOLATE DEHYDROGENASE [NAD(+)]"/>
    <property type="match status" value="1"/>
</dbReference>
<keyword evidence="3" id="KW-1185">Reference proteome</keyword>
<dbReference type="EMBL" id="JALLPJ020001396">
    <property type="protein sequence ID" value="KAL3765781.1"/>
    <property type="molecule type" value="Genomic_DNA"/>
</dbReference>
<name>A0ABD3MP21_9STRA</name>
<comment type="caution">
    <text evidence="2">The sequence shown here is derived from an EMBL/GenBank/DDBJ whole genome shotgun (WGS) entry which is preliminary data.</text>
</comment>
<dbReference type="Pfam" id="PF02882">
    <property type="entry name" value="THF_DHG_CYH_C"/>
    <property type="match status" value="1"/>
</dbReference>
<dbReference type="InterPro" id="IPR020631">
    <property type="entry name" value="THF_DH/CycHdrlase_NAD-bd_dom"/>
</dbReference>
<feature type="domain" description="Tetrahydrofolate dehydrogenase/cyclohydrolase NAD(P)-binding" evidence="1">
    <location>
        <begin position="273"/>
        <end position="401"/>
    </location>
</feature>
<gene>
    <name evidence="2" type="ORF">ACHAWO_011728</name>
</gene>
<reference evidence="2 3" key="1">
    <citation type="submission" date="2024-10" db="EMBL/GenBank/DDBJ databases">
        <title>Updated reference genomes for cyclostephanoid diatoms.</title>
        <authorList>
            <person name="Roberts W.R."/>
            <person name="Alverson A.J."/>
        </authorList>
    </citation>
    <scope>NUCLEOTIDE SEQUENCE [LARGE SCALE GENOMIC DNA]</scope>
    <source>
        <strain evidence="2 3">AJA010-31</strain>
    </source>
</reference>
<dbReference type="SUPFAM" id="SSF53223">
    <property type="entry name" value="Aminoacid dehydrogenase-like, N-terminal domain"/>
    <property type="match status" value="1"/>
</dbReference>
<dbReference type="PANTHER" id="PTHR48099">
    <property type="entry name" value="C-1-TETRAHYDROFOLATE SYNTHASE, CYTOPLASMIC-RELATED"/>
    <property type="match status" value="1"/>
</dbReference>
<protein>
    <recommendedName>
        <fullName evidence="1">Tetrahydrofolate dehydrogenase/cyclohydrolase NAD(P)-binding domain-containing protein</fullName>
    </recommendedName>
</protein>
<dbReference type="AlphaFoldDB" id="A0ABD3MP21"/>
<dbReference type="Proteomes" id="UP001530400">
    <property type="component" value="Unassembled WGS sequence"/>
</dbReference>
<accession>A0ABD3MP21</accession>
<dbReference type="Gene3D" id="3.40.50.720">
    <property type="entry name" value="NAD(P)-binding Rossmann-like Domain"/>
    <property type="match status" value="1"/>
</dbReference>
<dbReference type="InterPro" id="IPR036291">
    <property type="entry name" value="NAD(P)-bd_dom_sf"/>
</dbReference>
<organism evidence="2 3">
    <name type="scientific">Cyclotella atomus</name>
    <dbReference type="NCBI Taxonomy" id="382360"/>
    <lineage>
        <taxon>Eukaryota</taxon>
        <taxon>Sar</taxon>
        <taxon>Stramenopiles</taxon>
        <taxon>Ochrophyta</taxon>
        <taxon>Bacillariophyta</taxon>
        <taxon>Coscinodiscophyceae</taxon>
        <taxon>Thalassiosirophycidae</taxon>
        <taxon>Stephanodiscales</taxon>
        <taxon>Stephanodiscaceae</taxon>
        <taxon>Cyclotella</taxon>
    </lineage>
</organism>
<dbReference type="Gene3D" id="3.40.50.10860">
    <property type="entry name" value="Leucine Dehydrogenase, chain A, domain 1"/>
    <property type="match status" value="1"/>
</dbReference>
<evidence type="ECO:0000313" key="3">
    <source>
        <dbReference type="Proteomes" id="UP001530400"/>
    </source>
</evidence>
<dbReference type="SUPFAM" id="SSF51735">
    <property type="entry name" value="NAD(P)-binding Rossmann-fold domains"/>
    <property type="match status" value="1"/>
</dbReference>
<evidence type="ECO:0000259" key="1">
    <source>
        <dbReference type="Pfam" id="PF02882"/>
    </source>
</evidence>
<dbReference type="InterPro" id="IPR046346">
    <property type="entry name" value="Aminoacid_DH-like_N_sf"/>
</dbReference>
<evidence type="ECO:0000313" key="2">
    <source>
        <dbReference type="EMBL" id="KAL3765781.1"/>
    </source>
</evidence>